<dbReference type="EMBL" id="BLAL01000162">
    <property type="protein sequence ID" value="GES86863.1"/>
    <property type="molecule type" value="Genomic_DNA"/>
</dbReference>
<evidence type="ECO:0000256" key="1">
    <source>
        <dbReference type="ARBA" id="ARBA00004273"/>
    </source>
</evidence>
<dbReference type="Proteomes" id="UP000615446">
    <property type="component" value="Unassembled WGS sequence"/>
</dbReference>
<evidence type="ECO:0000256" key="6">
    <source>
        <dbReference type="ARBA" id="ARBA00038273"/>
    </source>
</evidence>
<evidence type="ECO:0000256" key="3">
    <source>
        <dbReference type="ARBA" id="ARBA00022946"/>
    </source>
</evidence>
<keyword evidence="7" id="KW-0830">Ubiquinone</keyword>
<evidence type="ECO:0000313" key="8">
    <source>
        <dbReference type="Proteomes" id="UP000615446"/>
    </source>
</evidence>
<dbReference type="Gene3D" id="1.10.600.10">
    <property type="entry name" value="Farnesyl Diphosphate Synthase"/>
    <property type="match status" value="1"/>
</dbReference>
<dbReference type="AlphaFoldDB" id="A0A8H3LK25"/>
<keyword evidence="2" id="KW-0999">Mitochondrion inner membrane</keyword>
<reference evidence="7" key="1">
    <citation type="submission" date="2019-10" db="EMBL/GenBank/DDBJ databases">
        <title>Conservation and host-specific expression of non-tandemly repeated heterogenous ribosome RNA gene in arbuscular mycorrhizal fungi.</title>
        <authorList>
            <person name="Maeda T."/>
            <person name="Kobayashi Y."/>
            <person name="Nakagawa T."/>
            <person name="Ezawa T."/>
            <person name="Yamaguchi K."/>
            <person name="Bino T."/>
            <person name="Nishimoto Y."/>
            <person name="Shigenobu S."/>
            <person name="Kawaguchi M."/>
        </authorList>
    </citation>
    <scope>NUCLEOTIDE SEQUENCE</scope>
    <source>
        <strain evidence="7">HR1</strain>
    </source>
</reference>
<evidence type="ECO:0000256" key="4">
    <source>
        <dbReference type="ARBA" id="ARBA00023128"/>
    </source>
</evidence>
<keyword evidence="5" id="KW-0472">Membrane</keyword>
<gene>
    <name evidence="7" type="ORF">RCL2_001389900</name>
</gene>
<dbReference type="InterPro" id="IPR008949">
    <property type="entry name" value="Isoprenoid_synthase_dom_sf"/>
</dbReference>
<evidence type="ECO:0000313" key="7">
    <source>
        <dbReference type="EMBL" id="GES86863.1"/>
    </source>
</evidence>
<evidence type="ECO:0000256" key="5">
    <source>
        <dbReference type="ARBA" id="ARBA00023136"/>
    </source>
</evidence>
<dbReference type="GO" id="GO:0032981">
    <property type="term" value="P:mitochondrial respiratory chain complex I assembly"/>
    <property type="evidence" value="ECO:0007669"/>
    <property type="project" value="TreeGrafter"/>
</dbReference>
<comment type="subcellular location">
    <subcellularLocation>
        <location evidence="1">Mitochondrion inner membrane</location>
    </subcellularLocation>
</comment>
<protein>
    <submittedName>
        <fullName evidence="7">NADH dehydrogenase (Ubiquinone) complex I, assembly factor 6 isoform X1</fullName>
    </submittedName>
</protein>
<comment type="similarity">
    <text evidence="6">Belongs to the NDUFAF6 family.</text>
</comment>
<comment type="caution">
    <text evidence="7">The sequence shown here is derived from an EMBL/GenBank/DDBJ whole genome shotgun (WGS) entry which is preliminary data.</text>
</comment>
<keyword evidence="4" id="KW-0496">Mitochondrion</keyword>
<accession>A0A8H3LK25</accession>
<dbReference type="SUPFAM" id="SSF48576">
    <property type="entry name" value="Terpenoid synthases"/>
    <property type="match status" value="1"/>
</dbReference>
<evidence type="ECO:0000256" key="2">
    <source>
        <dbReference type="ARBA" id="ARBA00022792"/>
    </source>
</evidence>
<keyword evidence="3" id="KW-0809">Transit peptide</keyword>
<dbReference type="InterPro" id="IPR002060">
    <property type="entry name" value="Squ/phyt_synthse"/>
</dbReference>
<organism evidence="7 8">
    <name type="scientific">Rhizophagus clarus</name>
    <dbReference type="NCBI Taxonomy" id="94130"/>
    <lineage>
        <taxon>Eukaryota</taxon>
        <taxon>Fungi</taxon>
        <taxon>Fungi incertae sedis</taxon>
        <taxon>Mucoromycota</taxon>
        <taxon>Glomeromycotina</taxon>
        <taxon>Glomeromycetes</taxon>
        <taxon>Glomerales</taxon>
        <taxon>Glomeraceae</taxon>
        <taxon>Rhizophagus</taxon>
    </lineage>
</organism>
<name>A0A8H3LK25_9GLOM</name>
<proteinExistence type="inferred from homology"/>
<dbReference type="PANTHER" id="PTHR21181:SF13">
    <property type="entry name" value="NADH DEHYDROGENASE (UBIQUINONE) COMPLEX I, ASSEMBLY FACTOR 6"/>
    <property type="match status" value="1"/>
</dbReference>
<dbReference type="Pfam" id="PF00494">
    <property type="entry name" value="SQS_PSY"/>
    <property type="match status" value="1"/>
</dbReference>
<sequence length="348" mass="39915">MSTHLELHNRLNKHLISKIFVQSNLTLVVMAPRIFANNNIINTLRIASCRKGIIGSPRGYSTAKEDEKLHAAIKYCSDLVKKHDPENYLISTFYPKHLQKVYFAIRALNIELIMVRESVSKPQLGSMRMQFWRETIDSTFKGNPPQQPIAQVLYDSLKICQLSPLFFRRIIDERDAQLNDPPYINNKDLESYGENTASCLLYLHLQSLGVEDIQADHAASHIGKSIGIVTILRGFPYLVSKRRMLLPSAITSKYNISQEEIFRKGPVKGLEDAIFEIATLAHDHLLTARTFLQSIPNQASPALLLAVPCDSYLKRLEKYNFNVFDPKLAVRNWKLPFYLWYNYNKGTF</sequence>
<dbReference type="GO" id="GO:0005743">
    <property type="term" value="C:mitochondrial inner membrane"/>
    <property type="evidence" value="ECO:0007669"/>
    <property type="project" value="UniProtKB-SubCell"/>
</dbReference>
<dbReference type="OrthoDB" id="270318at2759"/>
<dbReference type="PANTHER" id="PTHR21181">
    <property type="match status" value="1"/>
</dbReference>